<gene>
    <name evidence="7" type="ORF">EZS28_016773</name>
</gene>
<evidence type="ECO:0000313" key="8">
    <source>
        <dbReference type="Proteomes" id="UP000324800"/>
    </source>
</evidence>
<keyword evidence="3" id="KW-0963">Cytoplasm</keyword>
<dbReference type="InterPro" id="IPR040122">
    <property type="entry name" value="Importin_beta"/>
</dbReference>
<dbReference type="InterPro" id="IPR016024">
    <property type="entry name" value="ARM-type_fold"/>
</dbReference>
<feature type="compositionally biased region" description="Acidic residues" evidence="6">
    <location>
        <begin position="227"/>
        <end position="244"/>
    </location>
</feature>
<evidence type="ECO:0000256" key="5">
    <source>
        <dbReference type="ARBA" id="ARBA00022927"/>
    </source>
</evidence>
<evidence type="ECO:0000256" key="3">
    <source>
        <dbReference type="ARBA" id="ARBA00022490"/>
    </source>
</evidence>
<accession>A0A5J4VYU9</accession>
<dbReference type="Proteomes" id="UP000324800">
    <property type="component" value="Unassembled WGS sequence"/>
</dbReference>
<proteinExistence type="predicted"/>
<dbReference type="OrthoDB" id="10263328at2759"/>
<reference evidence="7 8" key="1">
    <citation type="submission" date="2019-03" db="EMBL/GenBank/DDBJ databases">
        <title>Single cell metagenomics reveals metabolic interactions within the superorganism composed of flagellate Streblomastix strix and complex community of Bacteroidetes bacteria on its surface.</title>
        <authorList>
            <person name="Treitli S.C."/>
            <person name="Kolisko M."/>
            <person name="Husnik F."/>
            <person name="Keeling P."/>
            <person name="Hampl V."/>
        </authorList>
    </citation>
    <scope>NUCLEOTIDE SEQUENCE [LARGE SCALE GENOMIC DNA]</scope>
    <source>
        <strain evidence="7">ST1C</strain>
    </source>
</reference>
<keyword evidence="5" id="KW-0653">Protein transport</keyword>
<dbReference type="GO" id="GO:0006606">
    <property type="term" value="P:protein import into nucleus"/>
    <property type="evidence" value="ECO:0007669"/>
    <property type="project" value="InterPro"/>
</dbReference>
<comment type="subcellular location">
    <subcellularLocation>
        <location evidence="1">Cytoplasm</location>
    </subcellularLocation>
</comment>
<evidence type="ECO:0000256" key="6">
    <source>
        <dbReference type="SAM" id="MobiDB-lite"/>
    </source>
</evidence>
<dbReference type="Gene3D" id="1.25.10.10">
    <property type="entry name" value="Leucine-rich Repeat Variant"/>
    <property type="match status" value="1"/>
</dbReference>
<keyword evidence="4" id="KW-0677">Repeat</keyword>
<sequence>MVDTLIELYVNDNEMHQIALYKCLGYLCQDSEEGTLDNFSNKILNIIINRGILAQTSGLVRFAAVNALLNSLIFASKQFETQETRTYIIGAIKRMCSRDGSMRTEIDPSGNQLIQPITVIGASLQLQNEIRLKGFECLVQVGELYYECLENEAADIFTLTSEVIGEIVRVGDNQQQTFTIQQNIPNNLSVNEDIALMALTFWAVVAEKEELIQKKLRDQELGIEKDNENEDEDDDDDDSQDDVGIDLNNNDDERPRGSSDKDIPNISYHLCTRSCMQMAEITFALFPLVDGKNQTQLTSYNSQTLLSIFSPDNWNLISAAETLFGSVCKLVLCGEDLDDQDLILIGKQFLRKTVEFVQQGFQRGDWAGADSAVRTLGCLFEGVGSDSGAGIL</sequence>
<dbReference type="AlphaFoldDB" id="A0A5J4VYU9"/>
<dbReference type="SUPFAM" id="SSF48371">
    <property type="entry name" value="ARM repeat"/>
    <property type="match status" value="1"/>
</dbReference>
<keyword evidence="2" id="KW-0813">Transport</keyword>
<feature type="region of interest" description="Disordered" evidence="6">
    <location>
        <begin position="223"/>
        <end position="261"/>
    </location>
</feature>
<comment type="caution">
    <text evidence="7">The sequence shown here is derived from an EMBL/GenBank/DDBJ whole genome shotgun (WGS) entry which is preliminary data.</text>
</comment>
<feature type="compositionally biased region" description="Basic and acidic residues" evidence="6">
    <location>
        <begin position="251"/>
        <end position="261"/>
    </location>
</feature>
<evidence type="ECO:0000256" key="2">
    <source>
        <dbReference type="ARBA" id="ARBA00022448"/>
    </source>
</evidence>
<dbReference type="InterPro" id="IPR011989">
    <property type="entry name" value="ARM-like"/>
</dbReference>
<dbReference type="EMBL" id="SNRW01004267">
    <property type="protein sequence ID" value="KAA6387702.1"/>
    <property type="molecule type" value="Genomic_DNA"/>
</dbReference>
<evidence type="ECO:0000313" key="7">
    <source>
        <dbReference type="EMBL" id="KAA6387702.1"/>
    </source>
</evidence>
<evidence type="ECO:0000256" key="1">
    <source>
        <dbReference type="ARBA" id="ARBA00004496"/>
    </source>
</evidence>
<protein>
    <submittedName>
        <fullName evidence="7">Uncharacterized protein</fullName>
    </submittedName>
</protein>
<dbReference type="PANTHER" id="PTHR10527">
    <property type="entry name" value="IMPORTIN BETA"/>
    <property type="match status" value="1"/>
</dbReference>
<name>A0A5J4VYU9_9EUKA</name>
<evidence type="ECO:0000256" key="4">
    <source>
        <dbReference type="ARBA" id="ARBA00022737"/>
    </source>
</evidence>
<dbReference type="GO" id="GO:0005737">
    <property type="term" value="C:cytoplasm"/>
    <property type="evidence" value="ECO:0007669"/>
    <property type="project" value="UniProtKB-SubCell"/>
</dbReference>
<organism evidence="7 8">
    <name type="scientific">Streblomastix strix</name>
    <dbReference type="NCBI Taxonomy" id="222440"/>
    <lineage>
        <taxon>Eukaryota</taxon>
        <taxon>Metamonada</taxon>
        <taxon>Preaxostyla</taxon>
        <taxon>Oxymonadida</taxon>
        <taxon>Streblomastigidae</taxon>
        <taxon>Streblomastix</taxon>
    </lineage>
</organism>